<dbReference type="InterPro" id="IPR050738">
    <property type="entry name" value="Sulfatase"/>
</dbReference>
<dbReference type="InterPro" id="IPR000917">
    <property type="entry name" value="Sulfatase_N"/>
</dbReference>
<dbReference type="PROSITE" id="PS00523">
    <property type="entry name" value="SULFATASE_1"/>
    <property type="match status" value="1"/>
</dbReference>
<evidence type="ECO:0000256" key="2">
    <source>
        <dbReference type="ARBA" id="ARBA00008779"/>
    </source>
</evidence>
<evidence type="ECO:0000256" key="7">
    <source>
        <dbReference type="SAM" id="Phobius"/>
    </source>
</evidence>
<dbReference type="SUPFAM" id="SSF53649">
    <property type="entry name" value="Alkaline phosphatase-like"/>
    <property type="match status" value="1"/>
</dbReference>
<name>A0A3B1BZ28_9ZZZZ</name>
<dbReference type="AlphaFoldDB" id="A0A3B1BZ28"/>
<evidence type="ECO:0000256" key="1">
    <source>
        <dbReference type="ARBA" id="ARBA00001913"/>
    </source>
</evidence>
<dbReference type="GO" id="GO:0004065">
    <property type="term" value="F:arylsulfatase activity"/>
    <property type="evidence" value="ECO:0007669"/>
    <property type="project" value="UniProtKB-EC"/>
</dbReference>
<evidence type="ECO:0000259" key="8">
    <source>
        <dbReference type="Pfam" id="PF00884"/>
    </source>
</evidence>
<feature type="domain" description="Sulfatase N-terminal" evidence="8">
    <location>
        <begin position="49"/>
        <end position="359"/>
    </location>
</feature>
<keyword evidence="6" id="KW-0106">Calcium</keyword>
<dbReference type="PANTHER" id="PTHR42693">
    <property type="entry name" value="ARYLSULFATASE FAMILY MEMBER"/>
    <property type="match status" value="1"/>
</dbReference>
<dbReference type="EMBL" id="UOGD01000184">
    <property type="protein sequence ID" value="VAX21062.1"/>
    <property type="molecule type" value="Genomic_DNA"/>
</dbReference>
<dbReference type="PANTHER" id="PTHR42693:SF42">
    <property type="entry name" value="ARYLSULFATASE G"/>
    <property type="match status" value="1"/>
</dbReference>
<keyword evidence="7" id="KW-1133">Transmembrane helix</keyword>
<dbReference type="Gene3D" id="3.30.1120.10">
    <property type="match status" value="1"/>
</dbReference>
<keyword evidence="7" id="KW-0472">Membrane</keyword>
<evidence type="ECO:0000313" key="9">
    <source>
        <dbReference type="EMBL" id="VAX21062.1"/>
    </source>
</evidence>
<evidence type="ECO:0000256" key="3">
    <source>
        <dbReference type="ARBA" id="ARBA00022723"/>
    </source>
</evidence>
<proteinExistence type="inferred from homology"/>
<keyword evidence="5 9" id="KW-0378">Hydrolase</keyword>
<organism evidence="9">
    <name type="scientific">hydrothermal vent metagenome</name>
    <dbReference type="NCBI Taxonomy" id="652676"/>
    <lineage>
        <taxon>unclassified sequences</taxon>
        <taxon>metagenomes</taxon>
        <taxon>ecological metagenomes</taxon>
    </lineage>
</organism>
<keyword evidence="7" id="KW-0812">Transmembrane</keyword>
<protein>
    <submittedName>
        <fullName evidence="9">Arylsulfatase</fullName>
        <ecNumber evidence="9">3.1.6.1</ecNumber>
    </submittedName>
</protein>
<comment type="similarity">
    <text evidence="2">Belongs to the sulfatase family.</text>
</comment>
<keyword evidence="4" id="KW-0732">Signal</keyword>
<evidence type="ECO:0000256" key="5">
    <source>
        <dbReference type="ARBA" id="ARBA00022801"/>
    </source>
</evidence>
<reference evidence="9" key="1">
    <citation type="submission" date="2018-06" db="EMBL/GenBank/DDBJ databases">
        <authorList>
            <person name="Zhirakovskaya E."/>
        </authorList>
    </citation>
    <scope>NUCLEOTIDE SEQUENCE</scope>
</reference>
<dbReference type="Pfam" id="PF00884">
    <property type="entry name" value="Sulfatase"/>
    <property type="match status" value="1"/>
</dbReference>
<dbReference type="Gene3D" id="3.40.720.10">
    <property type="entry name" value="Alkaline Phosphatase, subunit A"/>
    <property type="match status" value="1"/>
</dbReference>
<accession>A0A3B1BZ28</accession>
<dbReference type="InterPro" id="IPR024607">
    <property type="entry name" value="Sulfatase_CS"/>
</dbReference>
<dbReference type="GO" id="GO:0046872">
    <property type="term" value="F:metal ion binding"/>
    <property type="evidence" value="ECO:0007669"/>
    <property type="project" value="UniProtKB-KW"/>
</dbReference>
<evidence type="ECO:0000256" key="4">
    <source>
        <dbReference type="ARBA" id="ARBA00022729"/>
    </source>
</evidence>
<dbReference type="CDD" id="cd16144">
    <property type="entry name" value="ARS_like"/>
    <property type="match status" value="1"/>
</dbReference>
<feature type="transmembrane region" description="Helical" evidence="7">
    <location>
        <begin position="7"/>
        <end position="28"/>
    </location>
</feature>
<dbReference type="EC" id="3.1.6.1" evidence="9"/>
<evidence type="ECO:0000256" key="6">
    <source>
        <dbReference type="ARBA" id="ARBA00022837"/>
    </source>
</evidence>
<sequence>MVRDFSLKIFFVNIFIVGCILLNGFLFFSCSPQKDNNKNGNESINSQKPNIVFILADDLGWNQVKYHNITDYYDTPNIDKIAAEGMRFTDAYSAAPICSPARASIMTGKYPARLHLTDYIPGNSYPYARLKTPHQQQGLPLAEVTLAEMLKKEGYATGMFGKWHLNKDKNYKPGRPGDPGSQGFDDVLATVKPKLDANPNKDAHHAIEITDRTLQFIEKNKDKPFFAYVSHHVVHRPLMEHKDLINYYKTKPHPEDKVNNPIMGAMIERMDRGIGRILAKLDELNLTKNTVVIFFSDNGGFKYYQDQAPLRGGKAMVFEGGIRVPLSVKWPGVVKPGSVCSVPVISNDFFPTLADIAGAHPGVKNIDGVSLVPLLKGSKSLDRKAIYWHYPHYHRQGYKPSGAIRMGDYKLIEWYERTAVGGEHQIDLYYIKDDISETNNLAEEKPELANKMRNKLHQWLNDVNAQTMPLNPDFDPKLQYFPEKNWPKGKDYEYIDMQFPNKE</sequence>
<dbReference type="PROSITE" id="PS51257">
    <property type="entry name" value="PROKAR_LIPOPROTEIN"/>
    <property type="match status" value="1"/>
</dbReference>
<keyword evidence="3" id="KW-0479">Metal-binding</keyword>
<gene>
    <name evidence="9" type="ORF">MNBD_IGNAVI01-412</name>
</gene>
<comment type="cofactor">
    <cofactor evidence="1">
        <name>Ca(2+)</name>
        <dbReference type="ChEBI" id="CHEBI:29108"/>
    </cofactor>
</comment>
<dbReference type="InterPro" id="IPR017850">
    <property type="entry name" value="Alkaline_phosphatase_core_sf"/>
</dbReference>